<dbReference type="Proteomes" id="UP001219518">
    <property type="component" value="Unassembled WGS sequence"/>
</dbReference>
<accession>A0AAE1GVB0</accession>
<evidence type="ECO:0000313" key="1">
    <source>
        <dbReference type="EMBL" id="KAK3909548.1"/>
    </source>
</evidence>
<reference evidence="1" key="2">
    <citation type="journal article" date="2023" name="BMC Genomics">
        <title>Pest status, molecular evolution, and epigenetic factors derived from the genome assembly of Frankliniella fusca, a thysanopteran phytovirus vector.</title>
        <authorList>
            <person name="Catto M.A."/>
            <person name="Labadie P.E."/>
            <person name="Jacobson A.L."/>
            <person name="Kennedy G.G."/>
            <person name="Srinivasan R."/>
            <person name="Hunt B.G."/>
        </authorList>
    </citation>
    <scope>NUCLEOTIDE SEQUENCE</scope>
    <source>
        <strain evidence="1">PL_HMW_Pooled</strain>
    </source>
</reference>
<proteinExistence type="predicted"/>
<comment type="caution">
    <text evidence="1">The sequence shown here is derived from an EMBL/GenBank/DDBJ whole genome shotgun (WGS) entry which is preliminary data.</text>
</comment>
<evidence type="ECO:0000313" key="2">
    <source>
        <dbReference type="Proteomes" id="UP001219518"/>
    </source>
</evidence>
<name>A0AAE1GVB0_9NEOP</name>
<reference evidence="1" key="1">
    <citation type="submission" date="2021-07" db="EMBL/GenBank/DDBJ databases">
        <authorList>
            <person name="Catto M.A."/>
            <person name="Jacobson A."/>
            <person name="Kennedy G."/>
            <person name="Labadie P."/>
            <person name="Hunt B.G."/>
            <person name="Srinivasan R."/>
        </authorList>
    </citation>
    <scope>NUCLEOTIDE SEQUENCE</scope>
    <source>
        <strain evidence="1">PL_HMW_Pooled</strain>
        <tissue evidence="1">Head</tissue>
    </source>
</reference>
<protein>
    <submittedName>
        <fullName evidence="1">tRNA (Guanine(37)-N1)-methyltransferase</fullName>
    </submittedName>
</protein>
<keyword evidence="2" id="KW-1185">Reference proteome</keyword>
<gene>
    <name evidence="1" type="ORF">KUF71_019651</name>
</gene>
<organism evidence="1 2">
    <name type="scientific">Frankliniella fusca</name>
    <dbReference type="NCBI Taxonomy" id="407009"/>
    <lineage>
        <taxon>Eukaryota</taxon>
        <taxon>Metazoa</taxon>
        <taxon>Ecdysozoa</taxon>
        <taxon>Arthropoda</taxon>
        <taxon>Hexapoda</taxon>
        <taxon>Insecta</taxon>
        <taxon>Pterygota</taxon>
        <taxon>Neoptera</taxon>
        <taxon>Paraneoptera</taxon>
        <taxon>Thysanoptera</taxon>
        <taxon>Terebrantia</taxon>
        <taxon>Thripoidea</taxon>
        <taxon>Thripidae</taxon>
        <taxon>Frankliniella</taxon>
    </lineage>
</organism>
<dbReference type="EMBL" id="JAHWGI010000105">
    <property type="protein sequence ID" value="KAK3909548.1"/>
    <property type="molecule type" value="Genomic_DNA"/>
</dbReference>
<sequence length="213" mass="24002">MDSDSEESDSDAEDWDVSLEIEAAVREAGASVLLHPRPSDDDVTKLMINLDRSKISTSAAFRAVASMSQVAGRDISTLKLSRTSIHRRRNSDAAKPQCQVTEGCERCLQKRHSLWNLILKSEVPDTQRERRQDHFGLPNVNVSLAQSSRINSGDGNYFPGVAWERDARHKIPRVQSSWESQGLLIHNIVRQYTYKEEGRLADFLKAVGHNFTL</sequence>
<dbReference type="AlphaFoldDB" id="A0AAE1GVB0"/>